<dbReference type="InterPro" id="IPR050390">
    <property type="entry name" value="C5-Methyltransferase"/>
</dbReference>
<reference evidence="8 9" key="1">
    <citation type="submission" date="2020-04" db="EMBL/GenBank/DDBJ databases">
        <title>Novel species.</title>
        <authorList>
            <person name="Teo W.F.A."/>
            <person name="Lipun K."/>
            <person name="Srisuk N."/>
            <person name="Duangmal K."/>
        </authorList>
    </citation>
    <scope>NUCLEOTIDE SEQUENCE [LARGE SCALE GENOMIC DNA]</scope>
    <source>
        <strain evidence="8 9">K13G38</strain>
    </source>
</reference>
<dbReference type="Gene3D" id="3.90.120.10">
    <property type="entry name" value="DNA Methylase, subunit A, domain 2"/>
    <property type="match status" value="1"/>
</dbReference>
<evidence type="ECO:0000256" key="3">
    <source>
        <dbReference type="ARBA" id="ARBA00022679"/>
    </source>
</evidence>
<accession>A0ABX1J7J1</accession>
<dbReference type="Gene3D" id="3.40.50.150">
    <property type="entry name" value="Vaccinia Virus protein VP39"/>
    <property type="match status" value="1"/>
</dbReference>
<dbReference type="EMBL" id="JAAXLS010000009">
    <property type="protein sequence ID" value="NKQ54410.1"/>
    <property type="molecule type" value="Genomic_DNA"/>
</dbReference>
<dbReference type="Proteomes" id="UP000715441">
    <property type="component" value="Unassembled WGS sequence"/>
</dbReference>
<evidence type="ECO:0000256" key="1">
    <source>
        <dbReference type="ARBA" id="ARBA00011975"/>
    </source>
</evidence>
<dbReference type="PANTHER" id="PTHR10629">
    <property type="entry name" value="CYTOSINE-SPECIFIC METHYLTRANSFERASE"/>
    <property type="match status" value="1"/>
</dbReference>
<keyword evidence="3 6" id="KW-0808">Transferase</keyword>
<dbReference type="Pfam" id="PF00145">
    <property type="entry name" value="DNA_methylase"/>
    <property type="match status" value="2"/>
</dbReference>
<comment type="caution">
    <text evidence="8">The sequence shown here is derived from an EMBL/GenBank/DDBJ whole genome shotgun (WGS) entry which is preliminary data.</text>
</comment>
<feature type="active site" evidence="6">
    <location>
        <position position="75"/>
    </location>
</feature>
<gene>
    <name evidence="8" type="ORF">HFP15_16125</name>
</gene>
<evidence type="ECO:0000313" key="8">
    <source>
        <dbReference type="EMBL" id="NKQ54410.1"/>
    </source>
</evidence>
<dbReference type="GO" id="GO:0008168">
    <property type="term" value="F:methyltransferase activity"/>
    <property type="evidence" value="ECO:0007669"/>
    <property type="project" value="UniProtKB-KW"/>
</dbReference>
<evidence type="ECO:0000256" key="4">
    <source>
        <dbReference type="ARBA" id="ARBA00022691"/>
    </source>
</evidence>
<evidence type="ECO:0000256" key="5">
    <source>
        <dbReference type="ARBA" id="ARBA00022747"/>
    </source>
</evidence>
<dbReference type="InterPro" id="IPR029063">
    <property type="entry name" value="SAM-dependent_MTases_sf"/>
</dbReference>
<evidence type="ECO:0000256" key="6">
    <source>
        <dbReference type="PROSITE-ProRule" id="PRU01016"/>
    </source>
</evidence>
<dbReference type="PANTHER" id="PTHR10629:SF52">
    <property type="entry name" value="DNA (CYTOSINE-5)-METHYLTRANSFERASE 1"/>
    <property type="match status" value="1"/>
</dbReference>
<comment type="similarity">
    <text evidence="6 7">Belongs to the class I-like SAM-binding methyltransferase superfamily. C5-methyltransferase family.</text>
</comment>
<protein>
    <recommendedName>
        <fullName evidence="1">DNA (cytosine-5-)-methyltransferase</fullName>
        <ecNumber evidence="1">2.1.1.37</ecNumber>
    </recommendedName>
</protein>
<sequence>MSSTEHIVEGFAGPGGWSHGLRLAGYRGRVSAFEIDANACATARAAGHHRTRADVAALDPAALGPVTGVVMSPPCQAFSTAGKRAGERDKPAVFARMTAFARGRTPREHGWADERSKLTAEPLRYVHALRPRWVALEQVPPVLPLWRHAAQLLRELGYRAWCGILAAECYGVPQTRRRAILIARRDGLPVEPPAPTHQEYRSGHVAETEPDLFGDPLPAPVSMADALGWGLPVRPAWTVTAGGTDSGGAEVFGNHAARQHLHQVTVSTGNNSRVGRGRTVPYERGCAAPSPTLTGNVAAWALRSNYSDGGDAGTRTIREPGEPATTITGKVGHWVMRNGSQDNACARTLDEPAGTVFFGQRANAVEFVEFDGQGRRRVTVAEAGLLQGFPPDYPWQGTKSAQYRQVGDAVPPPLAAAILAPLIGHQPQTTPTEEAA</sequence>
<evidence type="ECO:0000256" key="7">
    <source>
        <dbReference type="RuleBase" id="RU000416"/>
    </source>
</evidence>
<dbReference type="InterPro" id="IPR001525">
    <property type="entry name" value="C5_MeTfrase"/>
</dbReference>
<keyword evidence="2 6" id="KW-0489">Methyltransferase</keyword>
<dbReference type="SUPFAM" id="SSF53335">
    <property type="entry name" value="S-adenosyl-L-methionine-dependent methyltransferases"/>
    <property type="match status" value="1"/>
</dbReference>
<dbReference type="PRINTS" id="PR00105">
    <property type="entry name" value="C5METTRFRASE"/>
</dbReference>
<organism evidence="8 9">
    <name type="scientific">Amycolatopsis acididurans</name>
    <dbReference type="NCBI Taxonomy" id="2724524"/>
    <lineage>
        <taxon>Bacteria</taxon>
        <taxon>Bacillati</taxon>
        <taxon>Actinomycetota</taxon>
        <taxon>Actinomycetes</taxon>
        <taxon>Pseudonocardiales</taxon>
        <taxon>Pseudonocardiaceae</taxon>
        <taxon>Amycolatopsis</taxon>
    </lineage>
</organism>
<keyword evidence="5" id="KW-0680">Restriction system</keyword>
<dbReference type="PROSITE" id="PS51679">
    <property type="entry name" value="SAM_MT_C5"/>
    <property type="match status" value="1"/>
</dbReference>
<dbReference type="GO" id="GO:0032259">
    <property type="term" value="P:methylation"/>
    <property type="evidence" value="ECO:0007669"/>
    <property type="project" value="UniProtKB-KW"/>
</dbReference>
<name>A0ABX1J7J1_9PSEU</name>
<dbReference type="RefSeq" id="WP_168516285.1">
    <property type="nucleotide sequence ID" value="NZ_JAAXLS010000009.1"/>
</dbReference>
<keyword evidence="4 6" id="KW-0949">S-adenosyl-L-methionine</keyword>
<keyword evidence="9" id="KW-1185">Reference proteome</keyword>
<dbReference type="NCBIfam" id="TIGR00675">
    <property type="entry name" value="dcm"/>
    <property type="match status" value="1"/>
</dbReference>
<evidence type="ECO:0000256" key="2">
    <source>
        <dbReference type="ARBA" id="ARBA00022603"/>
    </source>
</evidence>
<evidence type="ECO:0000313" key="9">
    <source>
        <dbReference type="Proteomes" id="UP000715441"/>
    </source>
</evidence>
<dbReference type="EC" id="2.1.1.37" evidence="1"/>
<proteinExistence type="inferred from homology"/>